<protein>
    <submittedName>
        <fullName evidence="2">Uncharacterized protein</fullName>
    </submittedName>
</protein>
<organism evidence="2 3">
    <name type="scientific">Pseudonocardia lutea</name>
    <dbReference type="NCBI Taxonomy" id="2172015"/>
    <lineage>
        <taxon>Bacteria</taxon>
        <taxon>Bacillati</taxon>
        <taxon>Actinomycetota</taxon>
        <taxon>Actinomycetes</taxon>
        <taxon>Pseudonocardiales</taxon>
        <taxon>Pseudonocardiaceae</taxon>
        <taxon>Pseudonocardia</taxon>
    </lineage>
</organism>
<keyword evidence="1" id="KW-1133">Transmembrane helix</keyword>
<keyword evidence="3" id="KW-1185">Reference proteome</keyword>
<feature type="transmembrane region" description="Helical" evidence="1">
    <location>
        <begin position="104"/>
        <end position="122"/>
    </location>
</feature>
<feature type="transmembrane region" description="Helical" evidence="1">
    <location>
        <begin position="46"/>
        <end position="67"/>
    </location>
</feature>
<dbReference type="RefSeq" id="WP_379571381.1">
    <property type="nucleotide sequence ID" value="NZ_JBHSQK010000105.1"/>
</dbReference>
<evidence type="ECO:0000256" key="1">
    <source>
        <dbReference type="SAM" id="Phobius"/>
    </source>
</evidence>
<name>A0ABW1IFP2_9PSEU</name>
<dbReference type="EMBL" id="JBHSQK010000105">
    <property type="protein sequence ID" value="MFC5952463.1"/>
    <property type="molecule type" value="Genomic_DNA"/>
</dbReference>
<feature type="transmembrane region" description="Helical" evidence="1">
    <location>
        <begin position="74"/>
        <end position="98"/>
    </location>
</feature>
<sequence>MSMPSAAELTRARTARRGVALMLVVAGLAACALSLLKVTGGTAGDLRLFITIGFLLLGPGWSAAGFLRRAPAAHVWLLTVGVGVATTLLAAQIMVSTVWWHPDLMLYIITAISVPFLLRHAVVAQ</sequence>
<evidence type="ECO:0000313" key="2">
    <source>
        <dbReference type="EMBL" id="MFC5952463.1"/>
    </source>
</evidence>
<reference evidence="3" key="1">
    <citation type="journal article" date="2019" name="Int. J. Syst. Evol. Microbiol.">
        <title>The Global Catalogue of Microorganisms (GCM) 10K type strain sequencing project: providing services to taxonomists for standard genome sequencing and annotation.</title>
        <authorList>
            <consortium name="The Broad Institute Genomics Platform"/>
            <consortium name="The Broad Institute Genome Sequencing Center for Infectious Disease"/>
            <person name="Wu L."/>
            <person name="Ma J."/>
        </authorList>
    </citation>
    <scope>NUCLEOTIDE SEQUENCE [LARGE SCALE GENOMIC DNA]</scope>
    <source>
        <strain evidence="3">CGMCC 4.7397</strain>
    </source>
</reference>
<keyword evidence="1" id="KW-0472">Membrane</keyword>
<accession>A0ABW1IFP2</accession>
<evidence type="ECO:0000313" key="3">
    <source>
        <dbReference type="Proteomes" id="UP001596119"/>
    </source>
</evidence>
<proteinExistence type="predicted"/>
<comment type="caution">
    <text evidence="2">The sequence shown here is derived from an EMBL/GenBank/DDBJ whole genome shotgun (WGS) entry which is preliminary data.</text>
</comment>
<gene>
    <name evidence="2" type="ORF">ACFQH9_29790</name>
</gene>
<dbReference type="Proteomes" id="UP001596119">
    <property type="component" value="Unassembled WGS sequence"/>
</dbReference>
<feature type="transmembrane region" description="Helical" evidence="1">
    <location>
        <begin position="20"/>
        <end position="40"/>
    </location>
</feature>
<keyword evidence="1" id="KW-0812">Transmembrane</keyword>